<dbReference type="AlphaFoldDB" id="A0A498BZY4"/>
<dbReference type="GO" id="GO:0005829">
    <property type="term" value="C:cytosol"/>
    <property type="evidence" value="ECO:0007669"/>
    <property type="project" value="TreeGrafter"/>
</dbReference>
<dbReference type="PANTHER" id="PTHR30231:SF42">
    <property type="entry name" value="EXONUCLEASE"/>
    <property type="match status" value="1"/>
</dbReference>
<dbReference type="SMART" id="SM00479">
    <property type="entry name" value="EXOIII"/>
    <property type="match status" value="1"/>
</dbReference>
<evidence type="ECO:0000259" key="1">
    <source>
        <dbReference type="SMART" id="SM00479"/>
    </source>
</evidence>
<dbReference type="Gene3D" id="3.30.420.10">
    <property type="entry name" value="Ribonuclease H-like superfamily/Ribonuclease H"/>
    <property type="match status" value="1"/>
</dbReference>
<organism evidence="2 3">
    <name type="scientific">Microbacterium telephonicum</name>
    <dbReference type="NCBI Taxonomy" id="1714841"/>
    <lineage>
        <taxon>Bacteria</taxon>
        <taxon>Bacillati</taxon>
        <taxon>Actinomycetota</taxon>
        <taxon>Actinomycetes</taxon>
        <taxon>Micrococcales</taxon>
        <taxon>Microbacteriaceae</taxon>
        <taxon>Microbacterium</taxon>
    </lineage>
</organism>
<evidence type="ECO:0000313" key="2">
    <source>
        <dbReference type="EMBL" id="RLK49035.1"/>
    </source>
</evidence>
<dbReference type="SUPFAM" id="SSF53098">
    <property type="entry name" value="Ribonuclease H-like"/>
    <property type="match status" value="1"/>
</dbReference>
<sequence length="219" mass="23036">MRRPARLAADVGGRGESGDVPLDFTAIDFETANSSSASACAVGLARVRDGRVVASEGWLIQPPPGHDRFFELNIGIHGIRPDDVVDAAGWSAQLPRLTAFAGDDVLVAHNAGFDMRVLRSACEATGDAYAAHRYLCSLQVARKTYTLDSYRLPMAAAAAGHLDFAHHDATADALACAQIVIDAAARAGAHDVVELAMLLGVRIPQLPVPERVEAAVTGS</sequence>
<dbReference type="PANTHER" id="PTHR30231">
    <property type="entry name" value="DNA POLYMERASE III SUBUNIT EPSILON"/>
    <property type="match status" value="1"/>
</dbReference>
<dbReference type="GO" id="GO:0008408">
    <property type="term" value="F:3'-5' exonuclease activity"/>
    <property type="evidence" value="ECO:0007669"/>
    <property type="project" value="TreeGrafter"/>
</dbReference>
<evidence type="ECO:0000313" key="3">
    <source>
        <dbReference type="Proteomes" id="UP000273158"/>
    </source>
</evidence>
<comment type="caution">
    <text evidence="2">The sequence shown here is derived from an EMBL/GenBank/DDBJ whole genome shotgun (WGS) entry which is preliminary data.</text>
</comment>
<dbReference type="EMBL" id="RCDB01000002">
    <property type="protein sequence ID" value="RLK49035.1"/>
    <property type="molecule type" value="Genomic_DNA"/>
</dbReference>
<dbReference type="Pfam" id="PF00929">
    <property type="entry name" value="RNase_T"/>
    <property type="match status" value="1"/>
</dbReference>
<accession>A0A498BZY4</accession>
<protein>
    <submittedName>
        <fullName evidence="2">DNA polymerase-3 subunit epsilon</fullName>
    </submittedName>
</protein>
<proteinExistence type="predicted"/>
<gene>
    <name evidence="2" type="ORF">C7474_1166</name>
</gene>
<feature type="domain" description="Exonuclease" evidence="1">
    <location>
        <begin position="23"/>
        <end position="189"/>
    </location>
</feature>
<dbReference type="InterPro" id="IPR036397">
    <property type="entry name" value="RNaseH_sf"/>
</dbReference>
<dbReference type="InterPro" id="IPR013520">
    <property type="entry name" value="Ribonucl_H"/>
</dbReference>
<reference evidence="2 3" key="1">
    <citation type="journal article" date="2015" name="Stand. Genomic Sci.">
        <title>Genomic Encyclopedia of Bacterial and Archaeal Type Strains, Phase III: the genomes of soil and plant-associated and newly described type strains.</title>
        <authorList>
            <person name="Whitman W.B."/>
            <person name="Woyke T."/>
            <person name="Klenk H.P."/>
            <person name="Zhou Y."/>
            <person name="Lilburn T.G."/>
            <person name="Beck B.J."/>
            <person name="De Vos P."/>
            <person name="Vandamme P."/>
            <person name="Eisen J.A."/>
            <person name="Garrity G."/>
            <person name="Hugenholtz P."/>
            <person name="Kyrpides N.C."/>
        </authorList>
    </citation>
    <scope>NUCLEOTIDE SEQUENCE [LARGE SCALE GENOMIC DNA]</scope>
    <source>
        <strain evidence="2 3">S2T63</strain>
    </source>
</reference>
<name>A0A498BZY4_9MICO</name>
<keyword evidence="3" id="KW-1185">Reference proteome</keyword>
<dbReference type="Proteomes" id="UP000273158">
    <property type="component" value="Unassembled WGS sequence"/>
</dbReference>
<dbReference type="GO" id="GO:0003676">
    <property type="term" value="F:nucleic acid binding"/>
    <property type="evidence" value="ECO:0007669"/>
    <property type="project" value="InterPro"/>
</dbReference>
<dbReference type="InterPro" id="IPR012337">
    <property type="entry name" value="RNaseH-like_sf"/>
</dbReference>